<dbReference type="Proteomes" id="UP001170379">
    <property type="component" value="Unassembled WGS sequence"/>
</dbReference>
<dbReference type="EMBL" id="PXVD01000006">
    <property type="protein sequence ID" value="MDJ1370645.1"/>
    <property type="molecule type" value="Genomic_DNA"/>
</dbReference>
<evidence type="ECO:0008006" key="3">
    <source>
        <dbReference type="Google" id="ProtNLM"/>
    </source>
</evidence>
<keyword evidence="2" id="KW-1185">Reference proteome</keyword>
<reference evidence="1" key="2">
    <citation type="journal article" date="2022" name="Sci. Rep.">
        <title>In silico prediction of the enzymes involved in the degradation of the herbicide molinate by Gulosibacter molinativorax ON4T.</title>
        <authorList>
            <person name="Lopes A.R."/>
            <person name="Bunin E."/>
            <person name="Viana A.T."/>
            <person name="Froufe H."/>
            <person name="Munoz-Merida A."/>
            <person name="Pinho D."/>
            <person name="Figueiredo J."/>
            <person name="Barroso C."/>
            <person name="Vaz-Moreira I."/>
            <person name="Bellanger X."/>
            <person name="Egas C."/>
            <person name="Nunes O.C."/>
        </authorList>
    </citation>
    <scope>NUCLEOTIDE SEQUENCE</scope>
    <source>
        <strain evidence="1">ON4</strain>
    </source>
</reference>
<proteinExistence type="predicted"/>
<evidence type="ECO:0000313" key="2">
    <source>
        <dbReference type="Proteomes" id="UP001170379"/>
    </source>
</evidence>
<accession>A0ABT7C634</accession>
<name>A0ABT7C634_9MICO</name>
<protein>
    <recommendedName>
        <fullName evidence="3">CopG family transcriptional regulator</fullName>
    </recommendedName>
</protein>
<evidence type="ECO:0000313" key="1">
    <source>
        <dbReference type="EMBL" id="MDJ1370645.1"/>
    </source>
</evidence>
<reference evidence="1" key="1">
    <citation type="submission" date="2018-03" db="EMBL/GenBank/DDBJ databases">
        <authorList>
            <person name="Nunes O.C."/>
            <person name="Lopes A.R."/>
            <person name="Froufe H."/>
            <person name="Munoz-Merida A."/>
            <person name="Barroso C."/>
            <person name="Egas C."/>
        </authorList>
    </citation>
    <scope>NUCLEOTIDE SEQUENCE</scope>
    <source>
        <strain evidence="1">ON4</strain>
    </source>
</reference>
<organism evidence="1 2">
    <name type="scientific">Gulosibacter molinativorax</name>
    <dbReference type="NCBI Taxonomy" id="256821"/>
    <lineage>
        <taxon>Bacteria</taxon>
        <taxon>Bacillati</taxon>
        <taxon>Actinomycetota</taxon>
        <taxon>Actinomycetes</taxon>
        <taxon>Micrococcales</taxon>
        <taxon>Microbacteriaceae</taxon>
        <taxon>Gulosibacter</taxon>
    </lineage>
</organism>
<comment type="caution">
    <text evidence="1">The sequence shown here is derived from an EMBL/GenBank/DDBJ whole genome shotgun (WGS) entry which is preliminary data.</text>
</comment>
<sequence length="98" mass="10800">MPGVRAAQVLVPERREVVAMTSERISDELIEKILTNDMAIGSSTDFGALIWLLAAEVAEHRESGAKLAEIRAAVENPYISREQLRPRLLAILDGESDE</sequence>
<gene>
    <name evidence="1" type="ORF">C7K25_04570</name>
</gene>